<dbReference type="InterPro" id="IPR027417">
    <property type="entry name" value="P-loop_NTPase"/>
</dbReference>
<dbReference type="PANTHER" id="PTHR30153">
    <property type="entry name" value="REPLICATIVE DNA HELICASE DNAB"/>
    <property type="match status" value="1"/>
</dbReference>
<dbReference type="GO" id="GO:0005829">
    <property type="term" value="C:cytosol"/>
    <property type="evidence" value="ECO:0007669"/>
    <property type="project" value="TreeGrafter"/>
</dbReference>
<evidence type="ECO:0000256" key="9">
    <source>
        <dbReference type="ARBA" id="ARBA00044969"/>
    </source>
</evidence>
<feature type="domain" description="SF4 helicase" evidence="11">
    <location>
        <begin position="185"/>
        <end position="398"/>
    </location>
</feature>
<dbReference type="GO" id="GO:0006260">
    <property type="term" value="P:DNA replication"/>
    <property type="evidence" value="ECO:0007669"/>
    <property type="project" value="UniProtKB-KW"/>
</dbReference>
<organism evidence="12">
    <name type="scientific">marine sediment metagenome</name>
    <dbReference type="NCBI Taxonomy" id="412755"/>
    <lineage>
        <taxon>unclassified sequences</taxon>
        <taxon>metagenomes</taxon>
        <taxon>ecological metagenomes</taxon>
    </lineage>
</organism>
<gene>
    <name evidence="12" type="ORF">LCGC14_0221580</name>
</gene>
<keyword evidence="6" id="KW-0067">ATP-binding</keyword>
<evidence type="ECO:0000313" key="12">
    <source>
        <dbReference type="EMBL" id="KKN91290.1"/>
    </source>
</evidence>
<dbReference type="EMBL" id="LAZR01000105">
    <property type="protein sequence ID" value="KKN91290.1"/>
    <property type="molecule type" value="Genomic_DNA"/>
</dbReference>
<dbReference type="GO" id="GO:0043139">
    <property type="term" value="F:5'-3' DNA helicase activity"/>
    <property type="evidence" value="ECO:0007669"/>
    <property type="project" value="UniProtKB-EC"/>
</dbReference>
<name>A0A0F9UDP3_9ZZZZ</name>
<dbReference type="GO" id="GO:0005524">
    <property type="term" value="F:ATP binding"/>
    <property type="evidence" value="ECO:0007669"/>
    <property type="project" value="UniProtKB-KW"/>
</dbReference>
<dbReference type="GO" id="GO:0016787">
    <property type="term" value="F:hydrolase activity"/>
    <property type="evidence" value="ECO:0007669"/>
    <property type="project" value="UniProtKB-KW"/>
</dbReference>
<keyword evidence="4" id="KW-0378">Hydrolase</keyword>
<protein>
    <recommendedName>
        <fullName evidence="9">DNA 5'-3' helicase</fullName>
        <ecNumber evidence="9">5.6.2.3</ecNumber>
    </recommendedName>
</protein>
<keyword evidence="8" id="KW-0413">Isomerase</keyword>
<dbReference type="AlphaFoldDB" id="A0A0F9UDP3"/>
<dbReference type="Gene3D" id="1.10.860.10">
    <property type="entry name" value="DNAb Helicase, Chain A"/>
    <property type="match status" value="1"/>
</dbReference>
<reference evidence="12" key="1">
    <citation type="journal article" date="2015" name="Nature">
        <title>Complex archaea that bridge the gap between prokaryotes and eukaryotes.</title>
        <authorList>
            <person name="Spang A."/>
            <person name="Saw J.H."/>
            <person name="Jorgensen S.L."/>
            <person name="Zaremba-Niedzwiedzka K."/>
            <person name="Martijn J."/>
            <person name="Lind A.E."/>
            <person name="van Eijk R."/>
            <person name="Schleper C."/>
            <person name="Guy L."/>
            <person name="Ettema T.J."/>
        </authorList>
    </citation>
    <scope>NUCLEOTIDE SEQUENCE</scope>
</reference>
<dbReference type="InterPro" id="IPR007693">
    <property type="entry name" value="DNA_helicase_DnaB-like_N"/>
</dbReference>
<dbReference type="EC" id="5.6.2.3" evidence="9"/>
<keyword evidence="3" id="KW-0547">Nucleotide-binding</keyword>
<dbReference type="Pfam" id="PF03796">
    <property type="entry name" value="DnaB_C"/>
    <property type="match status" value="1"/>
</dbReference>
<comment type="similarity">
    <text evidence="1">Belongs to the helicase family. DnaB subfamily.</text>
</comment>
<dbReference type="InterPro" id="IPR007694">
    <property type="entry name" value="DNA_helicase_DnaB-like_C"/>
</dbReference>
<evidence type="ECO:0000256" key="7">
    <source>
        <dbReference type="ARBA" id="ARBA00023125"/>
    </source>
</evidence>
<proteinExistence type="inferred from homology"/>
<accession>A0A0F9UDP3</accession>
<evidence type="ECO:0000256" key="2">
    <source>
        <dbReference type="ARBA" id="ARBA00022705"/>
    </source>
</evidence>
<evidence type="ECO:0000256" key="8">
    <source>
        <dbReference type="ARBA" id="ARBA00023235"/>
    </source>
</evidence>
<comment type="caution">
    <text evidence="12">The sequence shown here is derived from an EMBL/GenBank/DDBJ whole genome shotgun (WGS) entry which is preliminary data.</text>
</comment>
<evidence type="ECO:0000256" key="3">
    <source>
        <dbReference type="ARBA" id="ARBA00022741"/>
    </source>
</evidence>
<sequence>MGNKPNALLQDSGMERAILAGITTYGTDCFFEVEDIIGVADFYWTYNQELFKILSHLVHKEDVKTFDTPSIQATAKILGHNDFTSGGKHSEYLDAIMDETGSSKDNVRSLVVAVYKLSLARRGYLAATRIQNNLKKITGAEEVDNIIGQIEEPIFEFTGQIMDQGASIVSLGQRFGDVMTTLSETPQDIVGLPTGFPAWDEAIGGGLRPATVNIIGARPKIGKSFICINIARNMAENGIPVLYLDTELTSDIQLHRLSSLVSGVDLNHVETGQFKHNQQESEALWGCQKHIEGLPIDHFSVAGLAPHSIMSIARRWLSKTVGFTNSGAAKPCLIIYDYLKLMDDGGFKNNLQEFQLLGFLITALHNFAVKFKLPVLATVQLNRDGVDKEGAEVISGSDRIVWLCSSFTILKKKIQTELNEDKPSNGTKKLVVTDTRFGAGMESGEYINVISNLEVGKFTEGKPFSVAAQSALENQANEKV</sequence>
<dbReference type="PANTHER" id="PTHR30153:SF2">
    <property type="entry name" value="REPLICATIVE DNA HELICASE"/>
    <property type="match status" value="1"/>
</dbReference>
<dbReference type="Pfam" id="PF00772">
    <property type="entry name" value="DnaB"/>
    <property type="match status" value="1"/>
</dbReference>
<dbReference type="Gene3D" id="3.40.50.300">
    <property type="entry name" value="P-loop containing nucleotide triphosphate hydrolases"/>
    <property type="match status" value="1"/>
</dbReference>
<evidence type="ECO:0000256" key="1">
    <source>
        <dbReference type="ARBA" id="ARBA00008428"/>
    </source>
</evidence>
<dbReference type="SUPFAM" id="SSF48024">
    <property type="entry name" value="N-terminal domain of DnaB helicase"/>
    <property type="match status" value="1"/>
</dbReference>
<keyword evidence="7" id="KW-0238">DNA-binding</keyword>
<keyword evidence="5" id="KW-0347">Helicase</keyword>
<evidence type="ECO:0000256" key="6">
    <source>
        <dbReference type="ARBA" id="ARBA00022840"/>
    </source>
</evidence>
<dbReference type="SUPFAM" id="SSF52540">
    <property type="entry name" value="P-loop containing nucleoside triphosphate hydrolases"/>
    <property type="match status" value="1"/>
</dbReference>
<evidence type="ECO:0000256" key="5">
    <source>
        <dbReference type="ARBA" id="ARBA00022806"/>
    </source>
</evidence>
<evidence type="ECO:0000256" key="4">
    <source>
        <dbReference type="ARBA" id="ARBA00022801"/>
    </source>
</evidence>
<dbReference type="InterPro" id="IPR016136">
    <property type="entry name" value="DNA_helicase_N/primase_C"/>
</dbReference>
<evidence type="ECO:0000259" key="11">
    <source>
        <dbReference type="PROSITE" id="PS51199"/>
    </source>
</evidence>
<keyword evidence="2" id="KW-0235">DNA replication</keyword>
<dbReference type="PROSITE" id="PS51199">
    <property type="entry name" value="SF4_HELICASE"/>
    <property type="match status" value="1"/>
</dbReference>
<evidence type="ECO:0000256" key="10">
    <source>
        <dbReference type="ARBA" id="ARBA00048954"/>
    </source>
</evidence>
<dbReference type="GO" id="GO:0003677">
    <property type="term" value="F:DNA binding"/>
    <property type="evidence" value="ECO:0007669"/>
    <property type="project" value="UniProtKB-KW"/>
</dbReference>
<comment type="catalytic activity">
    <reaction evidence="10">
        <text>ATP + H2O = ADP + phosphate + H(+)</text>
        <dbReference type="Rhea" id="RHEA:13065"/>
        <dbReference type="ChEBI" id="CHEBI:15377"/>
        <dbReference type="ChEBI" id="CHEBI:15378"/>
        <dbReference type="ChEBI" id="CHEBI:30616"/>
        <dbReference type="ChEBI" id="CHEBI:43474"/>
        <dbReference type="ChEBI" id="CHEBI:456216"/>
        <dbReference type="EC" id="5.6.2.3"/>
    </reaction>
</comment>
<dbReference type="InterPro" id="IPR036185">
    <property type="entry name" value="DNA_heli_DnaB-like_N_sf"/>
</dbReference>